<comment type="caution">
    <text evidence="3">The sequence shown here is derived from an EMBL/GenBank/DDBJ whole genome shotgun (WGS) entry which is preliminary data.</text>
</comment>
<accession>A0ABR3QXP5</accession>
<feature type="compositionally biased region" description="Basic and acidic residues" evidence="2">
    <location>
        <begin position="32"/>
        <end position="44"/>
    </location>
</feature>
<feature type="compositionally biased region" description="Gly residues" evidence="2">
    <location>
        <begin position="394"/>
        <end position="412"/>
    </location>
</feature>
<organism evidence="3 4">
    <name type="scientific">Nothophoma quercina</name>
    <dbReference type="NCBI Taxonomy" id="749835"/>
    <lineage>
        <taxon>Eukaryota</taxon>
        <taxon>Fungi</taxon>
        <taxon>Dikarya</taxon>
        <taxon>Ascomycota</taxon>
        <taxon>Pezizomycotina</taxon>
        <taxon>Dothideomycetes</taxon>
        <taxon>Pleosporomycetidae</taxon>
        <taxon>Pleosporales</taxon>
        <taxon>Pleosporineae</taxon>
        <taxon>Didymellaceae</taxon>
        <taxon>Nothophoma</taxon>
    </lineage>
</organism>
<evidence type="ECO:0000313" key="3">
    <source>
        <dbReference type="EMBL" id="KAL1596930.1"/>
    </source>
</evidence>
<proteinExistence type="predicted"/>
<feature type="coiled-coil region" evidence="1">
    <location>
        <begin position="537"/>
        <end position="566"/>
    </location>
</feature>
<feature type="region of interest" description="Disordered" evidence="2">
    <location>
        <begin position="255"/>
        <end position="535"/>
    </location>
</feature>
<feature type="compositionally biased region" description="Acidic residues" evidence="2">
    <location>
        <begin position="275"/>
        <end position="307"/>
    </location>
</feature>
<dbReference type="EMBL" id="JAKIXB020000027">
    <property type="protein sequence ID" value="KAL1596930.1"/>
    <property type="molecule type" value="Genomic_DNA"/>
</dbReference>
<gene>
    <name evidence="3" type="ORF">SLS59_007673</name>
</gene>
<feature type="compositionally biased region" description="Polar residues" evidence="2">
    <location>
        <begin position="1"/>
        <end position="13"/>
    </location>
</feature>
<keyword evidence="4" id="KW-1185">Reference proteome</keyword>
<evidence type="ECO:0000256" key="1">
    <source>
        <dbReference type="SAM" id="Coils"/>
    </source>
</evidence>
<feature type="compositionally biased region" description="Basic and acidic residues" evidence="2">
    <location>
        <begin position="450"/>
        <end position="460"/>
    </location>
</feature>
<reference evidence="3 4" key="1">
    <citation type="submission" date="2024-02" db="EMBL/GenBank/DDBJ databases">
        <title>De novo assembly and annotation of 12 fungi associated with fruit tree decline syndrome in Ontario, Canada.</title>
        <authorList>
            <person name="Sulman M."/>
            <person name="Ellouze W."/>
            <person name="Ilyukhin E."/>
        </authorList>
    </citation>
    <scope>NUCLEOTIDE SEQUENCE [LARGE SCALE GENOMIC DNA]</scope>
    <source>
        <strain evidence="3 4">M97-236</strain>
    </source>
</reference>
<protein>
    <submittedName>
        <fullName evidence="3">Uncharacterized protein</fullName>
    </submittedName>
</protein>
<feature type="compositionally biased region" description="Basic and acidic residues" evidence="2">
    <location>
        <begin position="502"/>
        <end position="519"/>
    </location>
</feature>
<feature type="compositionally biased region" description="Polar residues" evidence="2">
    <location>
        <begin position="311"/>
        <end position="322"/>
    </location>
</feature>
<feature type="region of interest" description="Disordered" evidence="2">
    <location>
        <begin position="1"/>
        <end position="122"/>
    </location>
</feature>
<feature type="compositionally biased region" description="Low complexity" evidence="2">
    <location>
        <begin position="367"/>
        <end position="376"/>
    </location>
</feature>
<feature type="compositionally biased region" description="Basic and acidic residues" evidence="2">
    <location>
        <begin position="53"/>
        <end position="75"/>
    </location>
</feature>
<sequence length="570" mass="63945">MDRTSSSPLQEYSSLKVDSDDFVPVMQSQEEQIDHESSSDDVPLRKQRPLRARSPEREDSYDLRDRRGLRDHTRNINDTSLLDQRRAAHQATLRKPSMAATKSGKAPKKPSPRPWASKPIAKNDMAAKKEVIREIESYWGKGFIKAYIPKCHRPLVKRGKGGKRAMYRDHETDPKKWLPSVLKAILMIAKLTQNKAWLKKAMNDVVRYRIKNTGNRKPQLVTTDFDVLEDMLVKDWDVGYSFSIRYKHLLVNRQGKEETDEDIDHILGVGSGEEGGSDDDDDVKGGNVDDEDDEGIDNEGDSDEEMDQAGLTGQYQRASGYTNAPPYAPPPHLRPGSRSKQGKSKQKKNSKRTSELPLRPQPPSRTQQDQQGYDQPYPYPPPVDPWDRPLPYGGQDGYGGYGGYGMYGGYRGYGPPPDNDGRYLSQPPGFNGMDQYPPRHATTPGPSQPDSDRTERRRAQDSPFASNRATQGGRGQPPFHLGRPGVPPFGYPQNFQTAQAEVKQESPESEMRSDGRDTSVQEVDEPVNNDFGEGGNDAALEAELRATELELKVARLQARRAALNQQSRAK</sequence>
<evidence type="ECO:0000256" key="2">
    <source>
        <dbReference type="SAM" id="MobiDB-lite"/>
    </source>
</evidence>
<feature type="compositionally biased region" description="Basic residues" evidence="2">
    <location>
        <begin position="335"/>
        <end position="351"/>
    </location>
</feature>
<dbReference type="Proteomes" id="UP001521222">
    <property type="component" value="Unassembled WGS sequence"/>
</dbReference>
<evidence type="ECO:0000313" key="4">
    <source>
        <dbReference type="Proteomes" id="UP001521222"/>
    </source>
</evidence>
<keyword evidence="1" id="KW-0175">Coiled coil</keyword>
<name>A0ABR3QXP5_9PLEO</name>